<organism evidence="1">
    <name type="scientific">mine drainage metagenome</name>
    <dbReference type="NCBI Taxonomy" id="410659"/>
    <lineage>
        <taxon>unclassified sequences</taxon>
        <taxon>metagenomes</taxon>
        <taxon>ecological metagenomes</taxon>
    </lineage>
</organism>
<protein>
    <submittedName>
        <fullName evidence="1">Uncharacterized protein</fullName>
    </submittedName>
</protein>
<evidence type="ECO:0000313" key="1">
    <source>
        <dbReference type="EMBL" id="OIQ75577.1"/>
    </source>
</evidence>
<reference evidence="1" key="1">
    <citation type="submission" date="2016-10" db="EMBL/GenBank/DDBJ databases">
        <title>Sequence of Gallionella enrichment culture.</title>
        <authorList>
            <person name="Poehlein A."/>
            <person name="Muehling M."/>
            <person name="Daniel R."/>
        </authorList>
    </citation>
    <scope>NUCLEOTIDE SEQUENCE</scope>
</reference>
<comment type="caution">
    <text evidence="1">The sequence shown here is derived from an EMBL/GenBank/DDBJ whole genome shotgun (WGS) entry which is preliminary data.</text>
</comment>
<accession>A0A1J5PVT4</accession>
<dbReference type="EMBL" id="MLJW01002124">
    <property type="protein sequence ID" value="OIQ75577.1"/>
    <property type="molecule type" value="Genomic_DNA"/>
</dbReference>
<proteinExistence type="predicted"/>
<gene>
    <name evidence="1" type="ORF">GALL_427550</name>
</gene>
<dbReference type="AlphaFoldDB" id="A0A1J5PVT4"/>
<name>A0A1J5PVT4_9ZZZZ</name>
<sequence length="127" mass="14484">MDAARRLCLYKGYDFDEVREIVKEFGFTAHTRARGGKAQAIKHEAGFRARGQVVDRPHDRMNRLPHILALREKIAGTYPAMPHLGLGIMTWRATGLMKQSPGLLRRRWREAFILHLIGLGHLQDNGT</sequence>